<dbReference type="EnsemblMetazoa" id="BGLB037029-RA">
    <property type="protein sequence ID" value="BGLB037029-PA"/>
    <property type="gene ID" value="BGLB037029"/>
</dbReference>
<feature type="chain" id="PRO_5012361302" evidence="1">
    <location>
        <begin position="21"/>
        <end position="135"/>
    </location>
</feature>
<dbReference type="AlphaFoldDB" id="A0A2C9M077"/>
<proteinExistence type="predicted"/>
<evidence type="ECO:0000313" key="2">
    <source>
        <dbReference type="EnsemblMetazoa" id="BGLB037029-PA"/>
    </source>
</evidence>
<dbReference type="Proteomes" id="UP000076420">
    <property type="component" value="Unassembled WGS sequence"/>
</dbReference>
<dbReference type="VEuPathDB" id="VectorBase:BGLAX_032391"/>
<dbReference type="VEuPathDB" id="VectorBase:BGLB037029"/>
<keyword evidence="1" id="KW-0732">Signal</keyword>
<gene>
    <name evidence="2" type="primary">106065719</name>
</gene>
<sequence>MANKLLITLAVVLVCHTAAAANLNFGFFSLFANDNGTNVFQALQNRIQTKIQALKAAAANSTTTQANSFLSTLAANLQALNQTSISPQFNLANTRFLLAQALARLRGNPLLQNLRTYIQNALAAANDGATVPVSR</sequence>
<reference evidence="2" key="1">
    <citation type="submission" date="2020-05" db="UniProtKB">
        <authorList>
            <consortium name="EnsemblMetazoa"/>
        </authorList>
    </citation>
    <scope>IDENTIFICATION</scope>
    <source>
        <strain evidence="2">BB02</strain>
    </source>
</reference>
<name>A0A2C9M077_BIOGL</name>
<accession>A0A2C9M077</accession>
<evidence type="ECO:0000313" key="3">
    <source>
        <dbReference type="Proteomes" id="UP000076420"/>
    </source>
</evidence>
<organism evidence="2 3">
    <name type="scientific">Biomphalaria glabrata</name>
    <name type="common">Bloodfluke planorb</name>
    <name type="synonym">Freshwater snail</name>
    <dbReference type="NCBI Taxonomy" id="6526"/>
    <lineage>
        <taxon>Eukaryota</taxon>
        <taxon>Metazoa</taxon>
        <taxon>Spiralia</taxon>
        <taxon>Lophotrochozoa</taxon>
        <taxon>Mollusca</taxon>
        <taxon>Gastropoda</taxon>
        <taxon>Heterobranchia</taxon>
        <taxon>Euthyneura</taxon>
        <taxon>Panpulmonata</taxon>
        <taxon>Hygrophila</taxon>
        <taxon>Lymnaeoidea</taxon>
        <taxon>Planorbidae</taxon>
        <taxon>Biomphalaria</taxon>
    </lineage>
</organism>
<dbReference type="KEGG" id="bgt:106065719"/>
<protein>
    <submittedName>
        <fullName evidence="2">Uncharacterized protein</fullName>
    </submittedName>
</protein>
<feature type="signal peptide" evidence="1">
    <location>
        <begin position="1"/>
        <end position="20"/>
    </location>
</feature>
<evidence type="ECO:0000256" key="1">
    <source>
        <dbReference type="SAM" id="SignalP"/>
    </source>
</evidence>